<feature type="transmembrane region" description="Helical" evidence="5">
    <location>
        <begin position="30"/>
        <end position="57"/>
    </location>
</feature>
<evidence type="ECO:0000313" key="8">
    <source>
        <dbReference type="Proteomes" id="UP000638043"/>
    </source>
</evidence>
<evidence type="ECO:0000256" key="1">
    <source>
        <dbReference type="ARBA" id="ARBA00004141"/>
    </source>
</evidence>
<keyword evidence="8" id="KW-1185">Reference proteome</keyword>
<evidence type="ECO:0000256" key="5">
    <source>
        <dbReference type="SAM" id="Phobius"/>
    </source>
</evidence>
<dbReference type="RefSeq" id="WP_188702404.1">
    <property type="nucleotide sequence ID" value="NZ_BMMQ01000008.1"/>
</dbReference>
<evidence type="ECO:0000313" key="7">
    <source>
        <dbReference type="EMBL" id="GGO66210.1"/>
    </source>
</evidence>
<keyword evidence="2 5" id="KW-0812">Transmembrane</keyword>
<evidence type="ECO:0000259" key="6">
    <source>
        <dbReference type="Pfam" id="PF04138"/>
    </source>
</evidence>
<dbReference type="Proteomes" id="UP000638043">
    <property type="component" value="Unassembled WGS sequence"/>
</dbReference>
<organism evidence="7 8">
    <name type="scientific">Microbacterium nanhaiense</name>
    <dbReference type="NCBI Taxonomy" id="1301026"/>
    <lineage>
        <taxon>Bacteria</taxon>
        <taxon>Bacillati</taxon>
        <taxon>Actinomycetota</taxon>
        <taxon>Actinomycetes</taxon>
        <taxon>Micrococcales</taxon>
        <taxon>Microbacteriaceae</taxon>
        <taxon>Microbacterium</taxon>
    </lineage>
</organism>
<feature type="transmembrane region" description="Helical" evidence="5">
    <location>
        <begin position="63"/>
        <end position="83"/>
    </location>
</feature>
<comment type="caution">
    <text evidence="7">The sequence shown here is derived from an EMBL/GenBank/DDBJ whole genome shotgun (WGS) entry which is preliminary data.</text>
</comment>
<feature type="transmembrane region" description="Helical" evidence="5">
    <location>
        <begin position="129"/>
        <end position="147"/>
    </location>
</feature>
<gene>
    <name evidence="7" type="ORF">GCM10010910_25150</name>
</gene>
<reference evidence="8" key="1">
    <citation type="journal article" date="2019" name="Int. J. Syst. Evol. Microbiol.">
        <title>The Global Catalogue of Microorganisms (GCM) 10K type strain sequencing project: providing services to taxonomists for standard genome sequencing and annotation.</title>
        <authorList>
            <consortium name="The Broad Institute Genomics Platform"/>
            <consortium name="The Broad Institute Genome Sequencing Center for Infectious Disease"/>
            <person name="Wu L."/>
            <person name="Ma J."/>
        </authorList>
    </citation>
    <scope>NUCLEOTIDE SEQUENCE [LARGE SCALE GENOMIC DNA]</scope>
    <source>
        <strain evidence="8">CGMCC 4.7181</strain>
    </source>
</reference>
<dbReference type="Pfam" id="PF04138">
    <property type="entry name" value="GtrA_DPMS_TM"/>
    <property type="match status" value="1"/>
</dbReference>
<dbReference type="EMBL" id="BMMQ01000008">
    <property type="protein sequence ID" value="GGO66210.1"/>
    <property type="molecule type" value="Genomic_DNA"/>
</dbReference>
<keyword evidence="3 5" id="KW-1133">Transmembrane helix</keyword>
<feature type="domain" description="GtrA/DPMS transmembrane" evidence="6">
    <location>
        <begin position="32"/>
        <end position="152"/>
    </location>
</feature>
<sequence length="160" mass="17678">MTSENPNTEAVGGMAGPDGPLLRLFRNRGVAFLLVGGMNTAIGFVWFIAFTGLFHAIAPGADWTVFPIILCAQWTSATCAFFLYRHLVFRVTGHFWLDYGRFLLVNATSAALNLIVVPPVVIWLGWPKILAQLAFTVVIAVISWFGHSQFSFRRSKKDSA</sequence>
<evidence type="ECO:0000256" key="4">
    <source>
        <dbReference type="ARBA" id="ARBA00023136"/>
    </source>
</evidence>
<feature type="transmembrane region" description="Helical" evidence="5">
    <location>
        <begin position="103"/>
        <end position="123"/>
    </location>
</feature>
<accession>A0ABQ2N3V6</accession>
<comment type="subcellular location">
    <subcellularLocation>
        <location evidence="1">Membrane</location>
        <topology evidence="1">Multi-pass membrane protein</topology>
    </subcellularLocation>
</comment>
<keyword evidence="4 5" id="KW-0472">Membrane</keyword>
<dbReference type="InterPro" id="IPR007267">
    <property type="entry name" value="GtrA_DPMS_TM"/>
</dbReference>
<proteinExistence type="predicted"/>
<name>A0ABQ2N3V6_9MICO</name>
<evidence type="ECO:0000256" key="2">
    <source>
        <dbReference type="ARBA" id="ARBA00022692"/>
    </source>
</evidence>
<evidence type="ECO:0000256" key="3">
    <source>
        <dbReference type="ARBA" id="ARBA00022989"/>
    </source>
</evidence>
<protein>
    <recommendedName>
        <fullName evidence="6">GtrA/DPMS transmembrane domain-containing protein</fullName>
    </recommendedName>
</protein>